<evidence type="ECO:0000313" key="10">
    <source>
        <dbReference type="Proteomes" id="UP000439752"/>
    </source>
</evidence>
<evidence type="ECO:0000256" key="3">
    <source>
        <dbReference type="ARBA" id="ARBA00022448"/>
    </source>
</evidence>
<evidence type="ECO:0000256" key="2">
    <source>
        <dbReference type="ARBA" id="ARBA00007935"/>
    </source>
</evidence>
<feature type="transmembrane region" description="Helical" evidence="8">
    <location>
        <begin position="243"/>
        <end position="268"/>
    </location>
</feature>
<name>A0A653IF06_9BACL</name>
<dbReference type="CDD" id="cd06550">
    <property type="entry name" value="TM_ABC_iron-siderophores_like"/>
    <property type="match status" value="1"/>
</dbReference>
<dbReference type="Pfam" id="PF01032">
    <property type="entry name" value="FecCD"/>
    <property type="match status" value="1"/>
</dbReference>
<evidence type="ECO:0000256" key="7">
    <source>
        <dbReference type="ARBA" id="ARBA00023136"/>
    </source>
</evidence>
<dbReference type="AlphaFoldDB" id="A0A653IF06"/>
<feature type="transmembrane region" description="Helical" evidence="8">
    <location>
        <begin position="65"/>
        <end position="82"/>
    </location>
</feature>
<dbReference type="FunFam" id="1.10.3470.10:FF:000001">
    <property type="entry name" value="Vitamin B12 ABC transporter permease BtuC"/>
    <property type="match status" value="1"/>
</dbReference>
<feature type="transmembrane region" description="Helical" evidence="8">
    <location>
        <begin position="94"/>
        <end position="113"/>
    </location>
</feature>
<comment type="similarity">
    <text evidence="2">Belongs to the binding-protein-dependent transport system permease family. FecCD subfamily.</text>
</comment>
<dbReference type="Gene3D" id="1.10.3470.10">
    <property type="entry name" value="ABC transporter involved in vitamin B12 uptake, BtuC"/>
    <property type="match status" value="1"/>
</dbReference>
<feature type="transmembrane region" description="Helical" evidence="8">
    <location>
        <begin position="280"/>
        <end position="301"/>
    </location>
</feature>
<keyword evidence="4" id="KW-1003">Cell membrane</keyword>
<keyword evidence="6 8" id="KW-1133">Transmembrane helix</keyword>
<dbReference type="EMBL" id="CABWKQ010000030">
    <property type="protein sequence ID" value="VWX37731.1"/>
    <property type="molecule type" value="Genomic_DNA"/>
</dbReference>
<protein>
    <submittedName>
        <fullName evidence="9">Ferrichrome ABC transporter (Permease)</fullName>
    </submittedName>
</protein>
<dbReference type="InterPro" id="IPR037294">
    <property type="entry name" value="ABC_BtuC-like"/>
</dbReference>
<accession>A0A653IF06</accession>
<keyword evidence="5 8" id="KW-0812">Transmembrane</keyword>
<evidence type="ECO:0000256" key="8">
    <source>
        <dbReference type="SAM" id="Phobius"/>
    </source>
</evidence>
<dbReference type="GO" id="GO:0005886">
    <property type="term" value="C:plasma membrane"/>
    <property type="evidence" value="ECO:0007669"/>
    <property type="project" value="UniProtKB-SubCell"/>
</dbReference>
<keyword evidence="3" id="KW-0813">Transport</keyword>
<gene>
    <name evidence="9" type="primary">fhuG</name>
    <name evidence="9" type="ORF">EXIGUO9Y_360012</name>
</gene>
<keyword evidence="7 8" id="KW-0472">Membrane</keyword>
<evidence type="ECO:0000313" key="9">
    <source>
        <dbReference type="EMBL" id="VWX37731.1"/>
    </source>
</evidence>
<evidence type="ECO:0000256" key="6">
    <source>
        <dbReference type="ARBA" id="ARBA00022989"/>
    </source>
</evidence>
<evidence type="ECO:0000256" key="5">
    <source>
        <dbReference type="ARBA" id="ARBA00022692"/>
    </source>
</evidence>
<sequence>MDMWSALQKSRFTFLSLCVLLIVTFLYSLSTGILPVSFSSISQTIIGQGTDAERLVLIDLRLPRMLLALLIGSGLAVSGTLLQGMSRNALADPGILGINAGAGLFVVMTLFYFRSALHQLPLLPFVAFFGAILVAWTIYRLAGATSLQPARLLLVGVGINALCGALLIIFQLKMDPRDFQQATVWLTGSIWQADWSSVFMLTPWIVLFIPLAFMQSRSLNLLQLSGSLPQTLGLQVERTRKRILFVAAALAGACVAAGGGISFIGLLAPHIARRLVGPNHYSLIPVAALVGSLLVLLADLIGKNLLAPADIPVGIVIAVLGAPYFIVLLFRK</sequence>
<keyword evidence="10" id="KW-1185">Reference proteome</keyword>
<evidence type="ECO:0000256" key="4">
    <source>
        <dbReference type="ARBA" id="ARBA00022475"/>
    </source>
</evidence>
<feature type="transmembrane region" description="Helical" evidence="8">
    <location>
        <begin position="313"/>
        <end position="330"/>
    </location>
</feature>
<organism evidence="9 10">
    <name type="scientific">Exiguobacterium oxidotolerans</name>
    <dbReference type="NCBI Taxonomy" id="223958"/>
    <lineage>
        <taxon>Bacteria</taxon>
        <taxon>Bacillati</taxon>
        <taxon>Bacillota</taxon>
        <taxon>Bacilli</taxon>
        <taxon>Bacillales</taxon>
        <taxon>Bacillales Family XII. Incertae Sedis</taxon>
        <taxon>Exiguobacterium</taxon>
    </lineage>
</organism>
<dbReference type="SUPFAM" id="SSF81345">
    <property type="entry name" value="ABC transporter involved in vitamin B12 uptake, BtuC"/>
    <property type="match status" value="1"/>
</dbReference>
<dbReference type="PANTHER" id="PTHR30472">
    <property type="entry name" value="FERRIC ENTEROBACTIN TRANSPORT SYSTEM PERMEASE PROTEIN"/>
    <property type="match status" value="1"/>
</dbReference>
<dbReference type="GO" id="GO:0022857">
    <property type="term" value="F:transmembrane transporter activity"/>
    <property type="evidence" value="ECO:0007669"/>
    <property type="project" value="InterPro"/>
</dbReference>
<feature type="transmembrane region" description="Helical" evidence="8">
    <location>
        <begin position="151"/>
        <end position="170"/>
    </location>
</feature>
<feature type="transmembrane region" description="Helical" evidence="8">
    <location>
        <begin position="12"/>
        <end position="30"/>
    </location>
</feature>
<proteinExistence type="inferred from homology"/>
<dbReference type="InterPro" id="IPR000522">
    <property type="entry name" value="ABC_transptr_permease_BtuC"/>
</dbReference>
<evidence type="ECO:0000256" key="1">
    <source>
        <dbReference type="ARBA" id="ARBA00004651"/>
    </source>
</evidence>
<dbReference type="RefSeq" id="WP_159173692.1">
    <property type="nucleotide sequence ID" value="NZ_LR732312.1"/>
</dbReference>
<dbReference type="PANTHER" id="PTHR30472:SF64">
    <property type="entry name" value="IRON(3+)-HYDROXAMATE IMPORT SYSTEM PERMEASE PROTEIN FHUG"/>
    <property type="match status" value="1"/>
</dbReference>
<comment type="subcellular location">
    <subcellularLocation>
        <location evidence="1">Cell membrane</location>
        <topology evidence="1">Multi-pass membrane protein</topology>
    </subcellularLocation>
</comment>
<feature type="transmembrane region" description="Helical" evidence="8">
    <location>
        <begin position="119"/>
        <end position="139"/>
    </location>
</feature>
<reference evidence="9 10" key="1">
    <citation type="submission" date="2019-10" db="EMBL/GenBank/DDBJ databases">
        <authorList>
            <person name="Karimi E."/>
        </authorList>
    </citation>
    <scope>NUCLEOTIDE SEQUENCE [LARGE SCALE GENOMIC DNA]</scope>
    <source>
        <strain evidence="9">Exiguobacterium sp. 9Y</strain>
    </source>
</reference>
<dbReference type="Proteomes" id="UP000439752">
    <property type="component" value="Unassembled WGS sequence"/>
</dbReference>
<feature type="transmembrane region" description="Helical" evidence="8">
    <location>
        <begin position="190"/>
        <end position="213"/>
    </location>
</feature>
<dbReference type="GO" id="GO:0033214">
    <property type="term" value="P:siderophore-iron import into cell"/>
    <property type="evidence" value="ECO:0007669"/>
    <property type="project" value="TreeGrafter"/>
</dbReference>